<dbReference type="Pfam" id="PF17754">
    <property type="entry name" value="TetR_C_14"/>
    <property type="match status" value="1"/>
</dbReference>
<dbReference type="PROSITE" id="PS50977">
    <property type="entry name" value="HTH_TETR_2"/>
    <property type="match status" value="1"/>
</dbReference>
<keyword evidence="2 4" id="KW-0238">DNA-binding</keyword>
<dbReference type="PROSITE" id="PS01081">
    <property type="entry name" value="HTH_TETR_1"/>
    <property type="match status" value="1"/>
</dbReference>
<keyword evidence="3" id="KW-0804">Transcription</keyword>
<evidence type="ECO:0000313" key="7">
    <source>
        <dbReference type="Proteomes" id="UP000806528"/>
    </source>
</evidence>
<evidence type="ECO:0000256" key="1">
    <source>
        <dbReference type="ARBA" id="ARBA00023015"/>
    </source>
</evidence>
<dbReference type="InterPro" id="IPR001647">
    <property type="entry name" value="HTH_TetR"/>
</dbReference>
<dbReference type="Proteomes" id="UP000806528">
    <property type="component" value="Unassembled WGS sequence"/>
</dbReference>
<dbReference type="SUPFAM" id="SSF46689">
    <property type="entry name" value="Homeodomain-like"/>
    <property type="match status" value="1"/>
</dbReference>
<dbReference type="PANTHER" id="PTHR30055">
    <property type="entry name" value="HTH-TYPE TRANSCRIPTIONAL REGULATOR RUTR"/>
    <property type="match status" value="1"/>
</dbReference>
<dbReference type="Gene3D" id="1.10.357.10">
    <property type="entry name" value="Tetracycline Repressor, domain 2"/>
    <property type="match status" value="1"/>
</dbReference>
<dbReference type="RefSeq" id="WP_193120675.1">
    <property type="nucleotide sequence ID" value="NZ_JADBGI010000003.1"/>
</dbReference>
<evidence type="ECO:0000256" key="3">
    <source>
        <dbReference type="ARBA" id="ARBA00023163"/>
    </source>
</evidence>
<dbReference type="Pfam" id="PF00440">
    <property type="entry name" value="TetR_N"/>
    <property type="match status" value="1"/>
</dbReference>
<evidence type="ECO:0000256" key="4">
    <source>
        <dbReference type="PROSITE-ProRule" id="PRU00335"/>
    </source>
</evidence>
<evidence type="ECO:0000256" key="2">
    <source>
        <dbReference type="ARBA" id="ARBA00023125"/>
    </source>
</evidence>
<protein>
    <submittedName>
        <fullName evidence="6">TetR family transcriptional regulator</fullName>
    </submittedName>
</protein>
<dbReference type="InterPro" id="IPR050109">
    <property type="entry name" value="HTH-type_TetR-like_transc_reg"/>
</dbReference>
<dbReference type="InterPro" id="IPR041347">
    <property type="entry name" value="MftR_C"/>
</dbReference>
<dbReference type="Gene3D" id="1.10.10.60">
    <property type="entry name" value="Homeodomain-like"/>
    <property type="match status" value="1"/>
</dbReference>
<name>A0ABR9P2I2_9ACTN</name>
<reference evidence="6 7" key="1">
    <citation type="submission" date="2020-09" db="EMBL/GenBank/DDBJ databases">
        <title>Diversity and distribution of actinomycetes associated with coral in the coast of Hainan.</title>
        <authorList>
            <person name="Li F."/>
        </authorList>
    </citation>
    <scope>NUCLEOTIDE SEQUENCE [LARGE SCALE GENOMIC DNA]</scope>
    <source>
        <strain evidence="6 7">HNM0947</strain>
    </source>
</reference>
<gene>
    <name evidence="6" type="ORF">IDM40_04890</name>
</gene>
<feature type="domain" description="HTH tetR-type" evidence="5">
    <location>
        <begin position="9"/>
        <end position="69"/>
    </location>
</feature>
<comment type="caution">
    <text evidence="6">The sequence shown here is derived from an EMBL/GenBank/DDBJ whole genome shotgun (WGS) entry which is preliminary data.</text>
</comment>
<feature type="DNA-binding region" description="H-T-H motif" evidence="4">
    <location>
        <begin position="32"/>
        <end position="51"/>
    </location>
</feature>
<accession>A0ABR9P2I2</accession>
<dbReference type="EMBL" id="JADBGI010000003">
    <property type="protein sequence ID" value="MBE2998044.1"/>
    <property type="molecule type" value="Genomic_DNA"/>
</dbReference>
<sequence>MGLRERKKLATRRALKDAAVRLVLEHGLENVTVDEIAAAGEVSTRTFFNYFGSKEDALLGDLPFGPDDECVSVFVAGGPSGDFTDDLVHLLTDSLDQGEDLASWREEARINWELTEREPQLMSGMLARMHDVEVQIAEAVAGRTGADGGDQSPKLIAGVAAAVVRHVLGEAGAARSEETVEEIRTHMRDAFDRLGHTFAPRP</sequence>
<evidence type="ECO:0000313" key="6">
    <source>
        <dbReference type="EMBL" id="MBE2998044.1"/>
    </source>
</evidence>
<keyword evidence="7" id="KW-1185">Reference proteome</keyword>
<keyword evidence="1" id="KW-0805">Transcription regulation</keyword>
<proteinExistence type="predicted"/>
<dbReference type="InterPro" id="IPR023772">
    <property type="entry name" value="DNA-bd_HTH_TetR-type_CS"/>
</dbReference>
<dbReference type="PANTHER" id="PTHR30055:SF238">
    <property type="entry name" value="MYCOFACTOCIN BIOSYNTHESIS TRANSCRIPTIONAL REGULATOR MFTR-RELATED"/>
    <property type="match status" value="1"/>
</dbReference>
<evidence type="ECO:0000259" key="5">
    <source>
        <dbReference type="PROSITE" id="PS50977"/>
    </source>
</evidence>
<organism evidence="6 7">
    <name type="scientific">Nocardiopsis coralli</name>
    <dbReference type="NCBI Taxonomy" id="2772213"/>
    <lineage>
        <taxon>Bacteria</taxon>
        <taxon>Bacillati</taxon>
        <taxon>Actinomycetota</taxon>
        <taxon>Actinomycetes</taxon>
        <taxon>Streptosporangiales</taxon>
        <taxon>Nocardiopsidaceae</taxon>
        <taxon>Nocardiopsis</taxon>
    </lineage>
</organism>
<dbReference type="InterPro" id="IPR009057">
    <property type="entry name" value="Homeodomain-like_sf"/>
</dbReference>